<dbReference type="EMBL" id="SWLB01000004">
    <property type="protein sequence ID" value="KAF3339079.1"/>
    <property type="molecule type" value="Genomic_DNA"/>
</dbReference>
<gene>
    <name evidence="9" type="ORF">FCM35_KLT16550</name>
</gene>
<keyword evidence="5" id="KW-0804">Transcription</keyword>
<dbReference type="PROSITE" id="PS50811">
    <property type="entry name" value="WRKY"/>
    <property type="match status" value="1"/>
</dbReference>
<dbReference type="GO" id="GO:0043565">
    <property type="term" value="F:sequence-specific DNA binding"/>
    <property type="evidence" value="ECO:0007669"/>
    <property type="project" value="InterPro"/>
</dbReference>
<dbReference type="InterPro" id="IPR036576">
    <property type="entry name" value="WRKY_dom_sf"/>
</dbReference>
<reference evidence="9" key="1">
    <citation type="submission" date="2020-01" db="EMBL/GenBank/DDBJ databases">
        <title>Genome sequence of Kobresia littledalei, the first chromosome-level genome in the family Cyperaceae.</title>
        <authorList>
            <person name="Qu G."/>
        </authorList>
    </citation>
    <scope>NUCLEOTIDE SEQUENCE</scope>
    <source>
        <strain evidence="9">C.B.Clarke</strain>
        <tissue evidence="9">Leaf</tissue>
    </source>
</reference>
<evidence type="ECO:0000256" key="7">
    <source>
        <dbReference type="SAM" id="MobiDB-lite"/>
    </source>
</evidence>
<comment type="similarity">
    <text evidence="2">Belongs to the WRKY group II-a family.</text>
</comment>
<protein>
    <submittedName>
        <fullName evidence="9">Putative WRKY transcription factor 40</fullName>
    </submittedName>
</protein>
<proteinExistence type="inferred from homology"/>
<dbReference type="GO" id="GO:0051707">
    <property type="term" value="P:response to other organism"/>
    <property type="evidence" value="ECO:0007669"/>
    <property type="project" value="UniProtKB-ARBA"/>
</dbReference>
<keyword evidence="4" id="KW-0238">DNA-binding</keyword>
<dbReference type="SMART" id="SM00774">
    <property type="entry name" value="WRKY"/>
    <property type="match status" value="1"/>
</dbReference>
<evidence type="ECO:0000256" key="3">
    <source>
        <dbReference type="ARBA" id="ARBA00023015"/>
    </source>
</evidence>
<comment type="subcellular location">
    <subcellularLocation>
        <location evidence="1">Nucleus</location>
    </subcellularLocation>
</comment>
<name>A0A833RT33_9POAL</name>
<evidence type="ECO:0000259" key="8">
    <source>
        <dbReference type="PROSITE" id="PS50811"/>
    </source>
</evidence>
<keyword evidence="3" id="KW-0805">Transcription regulation</keyword>
<dbReference type="InterPro" id="IPR044810">
    <property type="entry name" value="WRKY_plant"/>
</dbReference>
<evidence type="ECO:0000313" key="10">
    <source>
        <dbReference type="Proteomes" id="UP000623129"/>
    </source>
</evidence>
<feature type="domain" description="WRKY" evidence="8">
    <location>
        <begin position="165"/>
        <end position="231"/>
    </location>
</feature>
<evidence type="ECO:0000256" key="6">
    <source>
        <dbReference type="ARBA" id="ARBA00023242"/>
    </source>
</evidence>
<evidence type="ECO:0000256" key="4">
    <source>
        <dbReference type="ARBA" id="ARBA00023125"/>
    </source>
</evidence>
<dbReference type="FunFam" id="2.20.25.80:FF:000008">
    <property type="entry name" value="WRKY transcription factor 40"/>
    <property type="match status" value="1"/>
</dbReference>
<dbReference type="AlphaFoldDB" id="A0A833RT33"/>
<evidence type="ECO:0000313" key="9">
    <source>
        <dbReference type="EMBL" id="KAF3339079.1"/>
    </source>
</evidence>
<feature type="region of interest" description="Disordered" evidence="7">
    <location>
        <begin position="17"/>
        <end position="65"/>
    </location>
</feature>
<dbReference type="OrthoDB" id="1879341at2759"/>
<dbReference type="PANTHER" id="PTHR31429">
    <property type="entry name" value="WRKY TRANSCRIPTION FACTOR 36-RELATED"/>
    <property type="match status" value="1"/>
</dbReference>
<dbReference type="Gene3D" id="2.20.25.80">
    <property type="entry name" value="WRKY domain"/>
    <property type="match status" value="1"/>
</dbReference>
<dbReference type="PANTHER" id="PTHR31429:SF3">
    <property type="entry name" value="WRKY TRANSCRIPTION FACTOR 40-RELATED"/>
    <property type="match status" value="1"/>
</dbReference>
<accession>A0A833RT33</accession>
<comment type="caution">
    <text evidence="9">The sequence shown here is derived from an EMBL/GenBank/DDBJ whole genome shotgun (WGS) entry which is preliminary data.</text>
</comment>
<dbReference type="InterPro" id="IPR003657">
    <property type="entry name" value="WRKY_dom"/>
</dbReference>
<dbReference type="Pfam" id="PF03106">
    <property type="entry name" value="WRKY"/>
    <property type="match status" value="1"/>
</dbReference>
<keyword evidence="6" id="KW-0539">Nucleus</keyword>
<keyword evidence="10" id="KW-1185">Reference proteome</keyword>
<evidence type="ECO:0000256" key="1">
    <source>
        <dbReference type="ARBA" id="ARBA00004123"/>
    </source>
</evidence>
<evidence type="ECO:0000256" key="5">
    <source>
        <dbReference type="ARBA" id="ARBA00023163"/>
    </source>
</evidence>
<sequence length="319" mass="36200">MDKAWSRRSPLSLELTVGLGPVDAISHPPPNESELHTSRFSPKRARDTQQASELEEKLTKMNEENKRLGEMLDKYIEENKTLRNKIEVRTDHFSPSEDQQNVASPAKRRRIENDLTMKLNGNPRRETIDETFRNESPTSQETCMKFQEEIKPKSTKIIMQTDPNDSSLVVKDGYQWRKYGQKVTRDNPSPRAYFKCSFAPSCPVKKKVQRSVEDKSVIIVTYEGEHNHGYPSTSLHENRLLSCYTANSTSGSIITVDLTQQGSKPNVEKACREIQNQEFQTVLVKQMASSLTKDPNFTTALASAISGKIFENISDVGLE</sequence>
<dbReference type="Proteomes" id="UP000623129">
    <property type="component" value="Unassembled WGS sequence"/>
</dbReference>
<feature type="compositionally biased region" description="Basic and acidic residues" evidence="7">
    <location>
        <begin position="54"/>
        <end position="65"/>
    </location>
</feature>
<evidence type="ECO:0000256" key="2">
    <source>
        <dbReference type="ARBA" id="ARBA00008189"/>
    </source>
</evidence>
<dbReference type="GO" id="GO:0005634">
    <property type="term" value="C:nucleus"/>
    <property type="evidence" value="ECO:0007669"/>
    <property type="project" value="UniProtKB-SubCell"/>
</dbReference>
<dbReference type="GO" id="GO:0003700">
    <property type="term" value="F:DNA-binding transcription factor activity"/>
    <property type="evidence" value="ECO:0007669"/>
    <property type="project" value="InterPro"/>
</dbReference>
<organism evidence="9 10">
    <name type="scientific">Carex littledalei</name>
    <dbReference type="NCBI Taxonomy" id="544730"/>
    <lineage>
        <taxon>Eukaryota</taxon>
        <taxon>Viridiplantae</taxon>
        <taxon>Streptophyta</taxon>
        <taxon>Embryophyta</taxon>
        <taxon>Tracheophyta</taxon>
        <taxon>Spermatophyta</taxon>
        <taxon>Magnoliopsida</taxon>
        <taxon>Liliopsida</taxon>
        <taxon>Poales</taxon>
        <taxon>Cyperaceae</taxon>
        <taxon>Cyperoideae</taxon>
        <taxon>Cariceae</taxon>
        <taxon>Carex</taxon>
        <taxon>Carex subgen. Euthyceras</taxon>
    </lineage>
</organism>
<dbReference type="SUPFAM" id="SSF118290">
    <property type="entry name" value="WRKY DNA-binding domain"/>
    <property type="match status" value="1"/>
</dbReference>